<evidence type="ECO:0000256" key="1">
    <source>
        <dbReference type="SAM" id="MobiDB-lite"/>
    </source>
</evidence>
<sequence length="151" mass="16675">MKATKEIARITGSGLRNDLALLRTGTKFLCSQVTAPIKNEEGEISMFIMNFEDITDAPYRDEVITPCTSPLMSIAANNLSKSLPNASSDSDLSRVRQQRKSPSLSNVISESHSRQKENNSAKLLLKEMHSHKLYMGEKVAQINCSCRSLTG</sequence>
<feature type="compositionally biased region" description="Polar residues" evidence="1">
    <location>
        <begin position="100"/>
        <end position="110"/>
    </location>
</feature>
<feature type="region of interest" description="Disordered" evidence="1">
    <location>
        <begin position="83"/>
        <end position="119"/>
    </location>
</feature>
<protein>
    <submittedName>
        <fullName evidence="2">Uncharacterized protein</fullName>
    </submittedName>
</protein>
<organism evidence="2 3">
    <name type="scientific">Trichonephila inaurata madagascariensis</name>
    <dbReference type="NCBI Taxonomy" id="2747483"/>
    <lineage>
        <taxon>Eukaryota</taxon>
        <taxon>Metazoa</taxon>
        <taxon>Ecdysozoa</taxon>
        <taxon>Arthropoda</taxon>
        <taxon>Chelicerata</taxon>
        <taxon>Arachnida</taxon>
        <taxon>Araneae</taxon>
        <taxon>Araneomorphae</taxon>
        <taxon>Entelegynae</taxon>
        <taxon>Araneoidea</taxon>
        <taxon>Nephilidae</taxon>
        <taxon>Trichonephila</taxon>
        <taxon>Trichonephila inaurata</taxon>
    </lineage>
</organism>
<dbReference type="AlphaFoldDB" id="A0A8X6XTW5"/>
<evidence type="ECO:0000313" key="2">
    <source>
        <dbReference type="EMBL" id="GFY59840.1"/>
    </source>
</evidence>
<keyword evidence="3" id="KW-1185">Reference proteome</keyword>
<dbReference type="OrthoDB" id="6433769at2759"/>
<dbReference type="EMBL" id="BMAV01012860">
    <property type="protein sequence ID" value="GFY59840.1"/>
    <property type="molecule type" value="Genomic_DNA"/>
</dbReference>
<gene>
    <name evidence="2" type="primary">X975_26323</name>
    <name evidence="2" type="ORF">TNIN_122371</name>
</gene>
<dbReference type="Proteomes" id="UP000886998">
    <property type="component" value="Unassembled WGS sequence"/>
</dbReference>
<proteinExistence type="predicted"/>
<name>A0A8X6XTW5_9ARAC</name>
<evidence type="ECO:0000313" key="3">
    <source>
        <dbReference type="Proteomes" id="UP000886998"/>
    </source>
</evidence>
<comment type="caution">
    <text evidence="2">The sequence shown here is derived from an EMBL/GenBank/DDBJ whole genome shotgun (WGS) entry which is preliminary data.</text>
</comment>
<reference evidence="2" key="1">
    <citation type="submission" date="2020-08" db="EMBL/GenBank/DDBJ databases">
        <title>Multicomponent nature underlies the extraordinary mechanical properties of spider dragline silk.</title>
        <authorList>
            <person name="Kono N."/>
            <person name="Nakamura H."/>
            <person name="Mori M."/>
            <person name="Yoshida Y."/>
            <person name="Ohtoshi R."/>
            <person name="Malay A.D."/>
            <person name="Moran D.A.P."/>
            <person name="Tomita M."/>
            <person name="Numata K."/>
            <person name="Arakawa K."/>
        </authorList>
    </citation>
    <scope>NUCLEOTIDE SEQUENCE</scope>
</reference>
<accession>A0A8X6XTW5</accession>